<dbReference type="Pfam" id="PF02371">
    <property type="entry name" value="Transposase_20"/>
    <property type="match status" value="1"/>
</dbReference>
<dbReference type="GO" id="GO:0004803">
    <property type="term" value="F:transposase activity"/>
    <property type="evidence" value="ECO:0007669"/>
    <property type="project" value="InterPro"/>
</dbReference>
<dbReference type="InterPro" id="IPR002525">
    <property type="entry name" value="Transp_IS110-like_N"/>
</dbReference>
<dbReference type="Pfam" id="PF01548">
    <property type="entry name" value="DEDD_Tnp_IS110"/>
    <property type="match status" value="1"/>
</dbReference>
<evidence type="ECO:0000259" key="2">
    <source>
        <dbReference type="Pfam" id="PF02371"/>
    </source>
</evidence>
<feature type="domain" description="Transposase IS116/IS110/IS902 C-terminal" evidence="2">
    <location>
        <begin position="270"/>
        <end position="329"/>
    </location>
</feature>
<dbReference type="GO" id="GO:0006313">
    <property type="term" value="P:DNA transposition"/>
    <property type="evidence" value="ECO:0007669"/>
    <property type="project" value="InterPro"/>
</dbReference>
<name>A0A829GHC6_LACPA</name>
<dbReference type="PANTHER" id="PTHR33055">
    <property type="entry name" value="TRANSPOSASE FOR INSERTION SEQUENCE ELEMENT IS1111A"/>
    <property type="match status" value="1"/>
</dbReference>
<evidence type="ECO:0000259" key="1">
    <source>
        <dbReference type="Pfam" id="PF01548"/>
    </source>
</evidence>
<dbReference type="AlphaFoldDB" id="A0A829GHC6"/>
<dbReference type="GO" id="GO:0003677">
    <property type="term" value="F:DNA binding"/>
    <property type="evidence" value="ECO:0007669"/>
    <property type="project" value="InterPro"/>
</dbReference>
<gene>
    <name evidence="3" type="ORF">Lpp123_07710</name>
</gene>
<dbReference type="PANTHER" id="PTHR33055:SF17">
    <property type="entry name" value="THIRD ORF IN TRANSPOSON ISC1491"/>
    <property type="match status" value="1"/>
</dbReference>
<organism evidence="3 4">
    <name type="scientific">Lacticaseibacillus paracasei subsp. paracasei Lpp123</name>
    <dbReference type="NCBI Taxonomy" id="1256201"/>
    <lineage>
        <taxon>Bacteria</taxon>
        <taxon>Bacillati</taxon>
        <taxon>Bacillota</taxon>
        <taxon>Bacilli</taxon>
        <taxon>Lactobacillales</taxon>
        <taxon>Lactobacillaceae</taxon>
        <taxon>Lacticaseibacillus</taxon>
    </lineage>
</organism>
<accession>A0A829GHC6</accession>
<comment type="caution">
    <text evidence="3">The sequence shown here is derived from an EMBL/GenBank/DDBJ whole genome shotgun (WGS) entry which is preliminary data.</text>
</comment>
<dbReference type="InterPro" id="IPR003346">
    <property type="entry name" value="Transposase_20"/>
</dbReference>
<proteinExistence type="predicted"/>
<dbReference type="Proteomes" id="UP000014316">
    <property type="component" value="Unassembled WGS sequence"/>
</dbReference>
<dbReference type="EMBL" id="ANJW01000453">
    <property type="protein sequence ID" value="EPC53872.1"/>
    <property type="molecule type" value="Genomic_DNA"/>
</dbReference>
<reference evidence="3 4" key="1">
    <citation type="journal article" date="2013" name="PLoS ONE">
        <title>Lactobacillus paracasei comparative genomics: towards species pan-genome definition and exploitation of diversity.</title>
        <authorList>
            <person name="Smokvina T."/>
            <person name="Wels M."/>
            <person name="Polka J."/>
            <person name="Chervaux C."/>
            <person name="Brisse S."/>
            <person name="Boekhorst J."/>
            <person name="van Hylckama Vlieg J.E."/>
            <person name="Siezen R.J."/>
        </authorList>
    </citation>
    <scope>NUCLEOTIDE SEQUENCE [LARGE SCALE GENOMIC DNA]</scope>
    <source>
        <strain evidence="3 4">Lpp123</strain>
    </source>
</reference>
<evidence type="ECO:0000313" key="4">
    <source>
        <dbReference type="Proteomes" id="UP000014316"/>
    </source>
</evidence>
<sequence>MSDVFALDVSKGHSVGVWYRGNHCLREFECTHDQISFSPLLKLTEQAINPIIYFEATGVYSTPLERLCRDHQLQYSCLNRLELYLQSESLRRVKIDRKDAHRIAQSVAQHYYRLTTPWTRKYERLGQLNHFYGQVISYIKLNRLRLHTTLQQTYPEEEQLFSSRISRLALNVILLHPHPDFVRGISRTRLKNKLMSETDKSLSKMKCLKYAERLMKLAKNSYPAADKDSIQVRKAQYDCRQLIELVKQQDSLSKEMTTAPAAIPEDALYASAPGIGLQSVAQLIGELGDIRQFENANQLNAYVGIDLNRYHSGQYTRQDHINKRGNPHLLDCQKHD</sequence>
<protein>
    <submittedName>
        <fullName evidence="3">ISSep1 transposase</fullName>
    </submittedName>
</protein>
<feature type="domain" description="Transposase IS110-like N-terminal" evidence="1">
    <location>
        <begin position="7"/>
        <end position="155"/>
    </location>
</feature>
<dbReference type="InterPro" id="IPR047650">
    <property type="entry name" value="Transpos_IS110"/>
</dbReference>
<evidence type="ECO:0000313" key="3">
    <source>
        <dbReference type="EMBL" id="EPC53872.1"/>
    </source>
</evidence>